<gene>
    <name evidence="1" type="ORF">LSALG_LOCUS24456</name>
</gene>
<evidence type="ECO:0000313" key="2">
    <source>
        <dbReference type="Proteomes" id="UP001177003"/>
    </source>
</evidence>
<dbReference type="AlphaFoldDB" id="A0AA35Z410"/>
<reference evidence="1" key="1">
    <citation type="submission" date="2023-04" db="EMBL/GenBank/DDBJ databases">
        <authorList>
            <person name="Vijverberg K."/>
            <person name="Xiong W."/>
            <person name="Schranz E."/>
        </authorList>
    </citation>
    <scope>NUCLEOTIDE SEQUENCE</scope>
</reference>
<evidence type="ECO:0000313" key="1">
    <source>
        <dbReference type="EMBL" id="CAI9284962.1"/>
    </source>
</evidence>
<name>A0AA35Z410_LACSI</name>
<accession>A0AA35Z410</accession>
<dbReference type="EMBL" id="OX465081">
    <property type="protein sequence ID" value="CAI9284962.1"/>
    <property type="molecule type" value="Genomic_DNA"/>
</dbReference>
<dbReference type="Proteomes" id="UP001177003">
    <property type="component" value="Chromosome 5"/>
</dbReference>
<protein>
    <submittedName>
        <fullName evidence="1">Uncharacterized protein</fullName>
    </submittedName>
</protein>
<keyword evidence="2" id="KW-1185">Reference proteome</keyword>
<organism evidence="1 2">
    <name type="scientific">Lactuca saligna</name>
    <name type="common">Willowleaf lettuce</name>
    <dbReference type="NCBI Taxonomy" id="75948"/>
    <lineage>
        <taxon>Eukaryota</taxon>
        <taxon>Viridiplantae</taxon>
        <taxon>Streptophyta</taxon>
        <taxon>Embryophyta</taxon>
        <taxon>Tracheophyta</taxon>
        <taxon>Spermatophyta</taxon>
        <taxon>Magnoliopsida</taxon>
        <taxon>eudicotyledons</taxon>
        <taxon>Gunneridae</taxon>
        <taxon>Pentapetalae</taxon>
        <taxon>asterids</taxon>
        <taxon>campanulids</taxon>
        <taxon>Asterales</taxon>
        <taxon>Asteraceae</taxon>
        <taxon>Cichorioideae</taxon>
        <taxon>Cichorieae</taxon>
        <taxon>Lactucinae</taxon>
        <taxon>Lactuca</taxon>
    </lineage>
</organism>
<proteinExistence type="predicted"/>
<sequence>MVTMKLTYQEWNRYSVCPNASTKLNILQNEQRLWQLNGYGYVHSVATLTYLNITPDGPYVDPLYLGAFFHNTYKQSISRMNEMNMWHSTNFLPPLPPLKRRILGRPTMKGIRDASERSRKHMVSKEGKNVSCGICKKEGHNKTTCTQVPTPPKTNVTKKQKIMQTQESVNMQGGGEDVVMGDAVEPQAEEVMRVNESEQVVRVNEDEKLGRINQVVGHVYTTGQPSKRKKSERNLKLNLSKGVEGEVSSVRSPMELD</sequence>